<keyword evidence="2" id="KW-0645">Protease</keyword>
<dbReference type="Gene3D" id="2.130.10.10">
    <property type="entry name" value="YVTN repeat-like/Quinoprotein amine dehydrogenase"/>
    <property type="match status" value="1"/>
</dbReference>
<comment type="caution">
    <text evidence="4">The sequence shown here is derived from an EMBL/GenBank/DDBJ whole genome shotgun (WGS) entry which is preliminary data.</text>
</comment>
<dbReference type="PANTHER" id="PTHR42776">
    <property type="entry name" value="SERINE PEPTIDASE S9 FAMILY MEMBER"/>
    <property type="match status" value="1"/>
</dbReference>
<dbReference type="AlphaFoldDB" id="A0A8J3IUQ3"/>
<keyword evidence="1" id="KW-0378">Hydrolase</keyword>
<dbReference type="Proteomes" id="UP000597444">
    <property type="component" value="Unassembled WGS sequence"/>
</dbReference>
<dbReference type="GO" id="GO:0006508">
    <property type="term" value="P:proteolysis"/>
    <property type="evidence" value="ECO:0007669"/>
    <property type="project" value="InterPro"/>
</dbReference>
<evidence type="ECO:0000259" key="3">
    <source>
        <dbReference type="Pfam" id="PF00326"/>
    </source>
</evidence>
<keyword evidence="2" id="KW-0720">Serine protease</keyword>
<dbReference type="SUPFAM" id="SSF82171">
    <property type="entry name" value="DPP6 N-terminal domain-like"/>
    <property type="match status" value="1"/>
</dbReference>
<organism evidence="4 5">
    <name type="scientific">Reticulibacter mediterranei</name>
    <dbReference type="NCBI Taxonomy" id="2778369"/>
    <lineage>
        <taxon>Bacteria</taxon>
        <taxon>Bacillati</taxon>
        <taxon>Chloroflexota</taxon>
        <taxon>Ktedonobacteria</taxon>
        <taxon>Ktedonobacterales</taxon>
        <taxon>Reticulibacteraceae</taxon>
        <taxon>Reticulibacter</taxon>
    </lineage>
</organism>
<dbReference type="Pfam" id="PF00326">
    <property type="entry name" value="Peptidase_S9"/>
    <property type="match status" value="1"/>
</dbReference>
<dbReference type="EMBL" id="BNJK01000001">
    <property type="protein sequence ID" value="GHO97215.1"/>
    <property type="molecule type" value="Genomic_DNA"/>
</dbReference>
<dbReference type="Gene3D" id="2.120.10.30">
    <property type="entry name" value="TolB, C-terminal domain"/>
    <property type="match status" value="1"/>
</dbReference>
<gene>
    <name evidence="4" type="ORF">KSF_072630</name>
</gene>
<accession>A0A8J3IUQ3</accession>
<dbReference type="GO" id="GO:0004252">
    <property type="term" value="F:serine-type endopeptidase activity"/>
    <property type="evidence" value="ECO:0007669"/>
    <property type="project" value="TreeGrafter"/>
</dbReference>
<dbReference type="InterPro" id="IPR015943">
    <property type="entry name" value="WD40/YVTN_repeat-like_dom_sf"/>
</dbReference>
<dbReference type="PANTHER" id="PTHR42776:SF27">
    <property type="entry name" value="DIPEPTIDYL PEPTIDASE FAMILY MEMBER 6"/>
    <property type="match status" value="1"/>
</dbReference>
<dbReference type="RefSeq" id="WP_220207793.1">
    <property type="nucleotide sequence ID" value="NZ_BNJK01000001.1"/>
</dbReference>
<dbReference type="InterPro" id="IPR001375">
    <property type="entry name" value="Peptidase_S9_cat"/>
</dbReference>
<evidence type="ECO:0000313" key="5">
    <source>
        <dbReference type="Proteomes" id="UP000597444"/>
    </source>
</evidence>
<protein>
    <submittedName>
        <fullName evidence="4">Acylaminoacyl-peptidase</fullName>
    </submittedName>
</protein>
<dbReference type="InterPro" id="IPR029058">
    <property type="entry name" value="AB_hydrolase_fold"/>
</dbReference>
<dbReference type="Pfam" id="PF07676">
    <property type="entry name" value="PD40"/>
    <property type="match status" value="2"/>
</dbReference>
<reference evidence="4" key="1">
    <citation type="submission" date="2020-10" db="EMBL/GenBank/DDBJ databases">
        <title>Taxonomic study of unclassified bacteria belonging to the class Ktedonobacteria.</title>
        <authorList>
            <person name="Yabe S."/>
            <person name="Wang C.M."/>
            <person name="Zheng Y."/>
            <person name="Sakai Y."/>
            <person name="Cavaletti L."/>
            <person name="Monciardini P."/>
            <person name="Donadio S."/>
        </authorList>
    </citation>
    <scope>NUCLEOTIDE SEQUENCE</scope>
    <source>
        <strain evidence="4">ID150040</strain>
    </source>
</reference>
<proteinExistence type="predicted"/>
<dbReference type="InterPro" id="IPR011659">
    <property type="entry name" value="WD40"/>
</dbReference>
<dbReference type="InterPro" id="IPR011042">
    <property type="entry name" value="6-blade_b-propeller_TolB-like"/>
</dbReference>
<name>A0A8J3IUQ3_9CHLR</name>
<dbReference type="SUPFAM" id="SSF53474">
    <property type="entry name" value="alpha/beta-Hydrolases"/>
    <property type="match status" value="1"/>
</dbReference>
<evidence type="ECO:0000256" key="2">
    <source>
        <dbReference type="ARBA" id="ARBA00022825"/>
    </source>
</evidence>
<evidence type="ECO:0000313" key="4">
    <source>
        <dbReference type="EMBL" id="GHO97215.1"/>
    </source>
</evidence>
<evidence type="ECO:0000256" key="1">
    <source>
        <dbReference type="ARBA" id="ARBA00022801"/>
    </source>
</evidence>
<feature type="domain" description="Peptidase S9 prolyl oligopeptidase catalytic" evidence="3">
    <location>
        <begin position="446"/>
        <end position="656"/>
    </location>
</feature>
<dbReference type="Gene3D" id="3.40.50.1820">
    <property type="entry name" value="alpha/beta hydrolase"/>
    <property type="match status" value="1"/>
</dbReference>
<keyword evidence="5" id="KW-1185">Reference proteome</keyword>
<sequence>MNKLNAISSLTEGIHTLATHPHVPVTLDTLFSVRNVTDAVISPDGKQAAFVVWGWVPDQPKQRGRIWCVSTEGGEARPLTRGSYADTSPAWSPDSQHIAFASKSEDGNDAYLCTVDTQGNEAIHVCSMPNSISEISWSPDGTRIAFLSVDGDEPGNDPIVLQPGDGRYRRLWTILLENDTPEPITPTGVSIWQYAWSPDSHQLAVYYATGAEFSDWYWGQVGLVASTGGAIHQISKLTRQACSLAWSADGKQLAYISGNWSDPDRNGGDIYAISLANGQTRNLTPNLPWSPSWCHWFPDGLHLLCAGFDGISCQVGLLNITTGKMTPLTSDFVIGEQFWPHISVTPDMRHVIATHSDKHPYDVWTGELLYKHGVAAAISWRRLTRMNSSLEETLILAKTERIRYESVDGWMIDALVTWPLHHDAQTPPPLILNVHGGPSGAWLDDYDYRIQYLAAAGFAVLRPNVRGSMGRGVAFADAVLGDMGGKDFQDALRGVEYLVERKLVDGERVGIMGWSYGGFMVAWAVTQTQRFKAAIMGAGVSDFHGYHAQSNEQGWDERFLGQNEHPISPLTHPEIYRERSPITYAGRVTTPTLVVHGEKDACVPVAQAYAFHRALREKDVFSVLAVYPREGHGFRELKHQRDYQQRVLNWFKKYLG</sequence>